<dbReference type="PROSITE" id="PS50109">
    <property type="entry name" value="HIS_KIN"/>
    <property type="match status" value="1"/>
</dbReference>
<dbReference type="SMART" id="SM00448">
    <property type="entry name" value="REC"/>
    <property type="match status" value="1"/>
</dbReference>
<sequence length="366" mass="41480">MINQNIEKIKEAFFSQLSHNLMTHASNIIGFSELMKNEELRQEDKLQYIQFVIELSNMILTLAEDVKSLNKLSPESFALNESKANLNSFMDEIYNAAQNSNEIADGVRFTLRKTLRDQDATFLIDKNKIFKMLNTLLRNSFESTVSGGIEFGYHLLHDAEKLEFFVFDTGRGMTAEQQKKLFDMESVSKQRNRGLGLIVMKMTLDELGEQLRIESKPGEGTRIYFTLPFRRQQAAAGAKPDSAAPDWHGKKVLVVDDNKMNYLLICKMLFSTGAEFVWASNAAECLAQLDTGRFDCVLMDVEMPGMNGFEASKIIKQTFPGLPVIIVTAHLGENVARRCLECGIDDYIIQPVHTKVLYEQLGKFLD</sequence>
<evidence type="ECO:0000256" key="2">
    <source>
        <dbReference type="ARBA" id="ARBA00012438"/>
    </source>
</evidence>
<feature type="domain" description="Histidine kinase" evidence="6">
    <location>
        <begin position="16"/>
        <end position="231"/>
    </location>
</feature>
<dbReference type="RefSeq" id="WP_165832899.1">
    <property type="nucleotide sequence ID" value="NZ_CABMMC010000037.1"/>
</dbReference>
<gene>
    <name evidence="8" type="ORF">C8D82_10976</name>
</gene>
<reference evidence="8 9" key="1">
    <citation type="submission" date="2018-04" db="EMBL/GenBank/DDBJ databases">
        <title>Genomic Encyclopedia of Type Strains, Phase IV (KMG-IV): sequencing the most valuable type-strain genomes for metagenomic binning, comparative biology and taxonomic classification.</title>
        <authorList>
            <person name="Goeker M."/>
        </authorList>
    </citation>
    <scope>NUCLEOTIDE SEQUENCE [LARGE SCALE GENOMIC DNA]</scope>
    <source>
        <strain evidence="8 9">DSM 14823</strain>
    </source>
</reference>
<feature type="modified residue" description="4-aspartylphosphate" evidence="5">
    <location>
        <position position="300"/>
    </location>
</feature>
<evidence type="ECO:0000313" key="9">
    <source>
        <dbReference type="Proteomes" id="UP000245959"/>
    </source>
</evidence>
<dbReference type="Gene3D" id="3.30.565.10">
    <property type="entry name" value="Histidine kinase-like ATPase, C-terminal domain"/>
    <property type="match status" value="1"/>
</dbReference>
<evidence type="ECO:0000256" key="3">
    <source>
        <dbReference type="ARBA" id="ARBA00022553"/>
    </source>
</evidence>
<keyword evidence="3 5" id="KW-0597">Phosphoprotein</keyword>
<dbReference type="Pfam" id="PF02518">
    <property type="entry name" value="HATPase_c"/>
    <property type="match status" value="1"/>
</dbReference>
<proteinExistence type="predicted"/>
<dbReference type="Proteomes" id="UP000245959">
    <property type="component" value="Unassembled WGS sequence"/>
</dbReference>
<dbReference type="InterPro" id="IPR036097">
    <property type="entry name" value="HisK_dim/P_sf"/>
</dbReference>
<comment type="catalytic activity">
    <reaction evidence="1">
        <text>ATP + protein L-histidine = ADP + protein N-phospho-L-histidine.</text>
        <dbReference type="EC" id="2.7.13.3"/>
    </reaction>
</comment>
<organism evidence="8 9">
    <name type="scientific">Victivallis vadensis</name>
    <dbReference type="NCBI Taxonomy" id="172901"/>
    <lineage>
        <taxon>Bacteria</taxon>
        <taxon>Pseudomonadati</taxon>
        <taxon>Lentisphaerota</taxon>
        <taxon>Lentisphaeria</taxon>
        <taxon>Victivallales</taxon>
        <taxon>Victivallaceae</taxon>
        <taxon>Victivallis</taxon>
    </lineage>
</organism>
<dbReference type="PANTHER" id="PTHR45339">
    <property type="entry name" value="HYBRID SIGNAL TRANSDUCTION HISTIDINE KINASE J"/>
    <property type="match status" value="1"/>
</dbReference>
<dbReference type="InterPro" id="IPR001789">
    <property type="entry name" value="Sig_transdc_resp-reg_receiver"/>
</dbReference>
<protein>
    <recommendedName>
        <fullName evidence="2">histidine kinase</fullName>
        <ecNumber evidence="2">2.7.13.3</ecNumber>
    </recommendedName>
</protein>
<dbReference type="InterPro" id="IPR036890">
    <property type="entry name" value="HATPase_C_sf"/>
</dbReference>
<dbReference type="PRINTS" id="PR00344">
    <property type="entry name" value="BCTRLSENSOR"/>
</dbReference>
<evidence type="ECO:0000313" key="8">
    <source>
        <dbReference type="EMBL" id="PVY43391.1"/>
    </source>
</evidence>
<name>A0A2U1B468_9BACT</name>
<dbReference type="Pfam" id="PF00072">
    <property type="entry name" value="Response_reg"/>
    <property type="match status" value="1"/>
</dbReference>
<dbReference type="PANTHER" id="PTHR45339:SF1">
    <property type="entry name" value="HYBRID SIGNAL TRANSDUCTION HISTIDINE KINASE J"/>
    <property type="match status" value="1"/>
</dbReference>
<evidence type="ECO:0000259" key="6">
    <source>
        <dbReference type="PROSITE" id="PS50109"/>
    </source>
</evidence>
<dbReference type="SUPFAM" id="SSF52172">
    <property type="entry name" value="CheY-like"/>
    <property type="match status" value="1"/>
</dbReference>
<evidence type="ECO:0000256" key="5">
    <source>
        <dbReference type="PROSITE-ProRule" id="PRU00169"/>
    </source>
</evidence>
<dbReference type="Gene3D" id="3.40.50.2300">
    <property type="match status" value="1"/>
</dbReference>
<comment type="caution">
    <text evidence="8">The sequence shown here is derived from an EMBL/GenBank/DDBJ whole genome shotgun (WGS) entry which is preliminary data.</text>
</comment>
<dbReference type="CDD" id="cd17546">
    <property type="entry name" value="REC_hyHK_CKI1_RcsC-like"/>
    <property type="match status" value="1"/>
</dbReference>
<keyword evidence="9" id="KW-1185">Reference proteome</keyword>
<dbReference type="InterPro" id="IPR005467">
    <property type="entry name" value="His_kinase_dom"/>
</dbReference>
<dbReference type="Gene3D" id="1.10.287.130">
    <property type="match status" value="1"/>
</dbReference>
<dbReference type="AlphaFoldDB" id="A0A2U1B468"/>
<dbReference type="InterPro" id="IPR003594">
    <property type="entry name" value="HATPase_dom"/>
</dbReference>
<evidence type="ECO:0000259" key="7">
    <source>
        <dbReference type="PROSITE" id="PS50110"/>
    </source>
</evidence>
<dbReference type="EMBL" id="QEKH01000009">
    <property type="protein sequence ID" value="PVY43391.1"/>
    <property type="molecule type" value="Genomic_DNA"/>
</dbReference>
<dbReference type="PROSITE" id="PS50110">
    <property type="entry name" value="RESPONSE_REGULATORY"/>
    <property type="match status" value="1"/>
</dbReference>
<keyword evidence="8" id="KW-0418">Kinase</keyword>
<dbReference type="InterPro" id="IPR004358">
    <property type="entry name" value="Sig_transdc_His_kin-like_C"/>
</dbReference>
<dbReference type="EC" id="2.7.13.3" evidence="2"/>
<keyword evidence="4" id="KW-0902">Two-component regulatory system</keyword>
<dbReference type="SMART" id="SM00387">
    <property type="entry name" value="HATPase_c"/>
    <property type="match status" value="1"/>
</dbReference>
<evidence type="ECO:0000256" key="4">
    <source>
        <dbReference type="ARBA" id="ARBA00023012"/>
    </source>
</evidence>
<dbReference type="InterPro" id="IPR011006">
    <property type="entry name" value="CheY-like_superfamily"/>
</dbReference>
<evidence type="ECO:0000256" key="1">
    <source>
        <dbReference type="ARBA" id="ARBA00000085"/>
    </source>
</evidence>
<dbReference type="SUPFAM" id="SSF55874">
    <property type="entry name" value="ATPase domain of HSP90 chaperone/DNA topoisomerase II/histidine kinase"/>
    <property type="match status" value="1"/>
</dbReference>
<dbReference type="SUPFAM" id="SSF47384">
    <property type="entry name" value="Homodimeric domain of signal transducing histidine kinase"/>
    <property type="match status" value="1"/>
</dbReference>
<keyword evidence="8" id="KW-0808">Transferase</keyword>
<dbReference type="GO" id="GO:0000155">
    <property type="term" value="F:phosphorelay sensor kinase activity"/>
    <property type="evidence" value="ECO:0007669"/>
    <property type="project" value="InterPro"/>
</dbReference>
<dbReference type="GeneID" id="78294878"/>
<accession>A0A2U1B468</accession>
<feature type="domain" description="Response regulatory" evidence="7">
    <location>
        <begin position="251"/>
        <end position="365"/>
    </location>
</feature>